<dbReference type="PANTHER" id="PTHR32370">
    <property type="entry name" value="OS12G0117600 PROTEIN"/>
    <property type="match status" value="1"/>
</dbReference>
<feature type="region of interest" description="Disordered" evidence="5">
    <location>
        <begin position="411"/>
        <end position="460"/>
    </location>
</feature>
<name>R0H3F4_9BRAS</name>
<feature type="compositionally biased region" description="Polar residues" evidence="5">
    <location>
        <begin position="418"/>
        <end position="428"/>
    </location>
</feature>
<evidence type="ECO:0000313" key="9">
    <source>
        <dbReference type="Proteomes" id="UP000029121"/>
    </source>
</evidence>
<dbReference type="eggNOG" id="ENOG502QYIX">
    <property type="taxonomic scope" value="Eukaryota"/>
</dbReference>
<dbReference type="InterPro" id="IPR027356">
    <property type="entry name" value="NPH3_dom"/>
</dbReference>
<evidence type="ECO:0000256" key="1">
    <source>
        <dbReference type="ARBA" id="ARBA00004906"/>
    </source>
</evidence>
<feature type="compositionally biased region" description="Polar residues" evidence="5">
    <location>
        <begin position="435"/>
        <end position="449"/>
    </location>
</feature>
<evidence type="ECO:0000256" key="5">
    <source>
        <dbReference type="SAM" id="MobiDB-lite"/>
    </source>
</evidence>
<keyword evidence="4" id="KW-0175">Coiled coil</keyword>
<evidence type="ECO:0000256" key="3">
    <source>
        <dbReference type="PROSITE-ProRule" id="PRU00982"/>
    </source>
</evidence>
<gene>
    <name evidence="8" type="ORF">CARUB_v10017024mg</name>
</gene>
<dbReference type="Proteomes" id="UP000029121">
    <property type="component" value="Unassembled WGS sequence"/>
</dbReference>
<feature type="coiled-coil region" evidence="4">
    <location>
        <begin position="365"/>
        <end position="392"/>
    </location>
</feature>
<dbReference type="InterPro" id="IPR043454">
    <property type="entry name" value="NPH3/RPT2-like"/>
</dbReference>
<comment type="similarity">
    <text evidence="3">Belongs to the NPH3 family.</text>
</comment>
<dbReference type="PROSITE" id="PS51649">
    <property type="entry name" value="NPH3"/>
    <property type="match status" value="1"/>
</dbReference>
<evidence type="ECO:0000313" key="8">
    <source>
        <dbReference type="EMBL" id="EOA23809.1"/>
    </source>
</evidence>
<dbReference type="InterPro" id="IPR000210">
    <property type="entry name" value="BTB/POZ_dom"/>
</dbReference>
<sequence>MKRWTNLGFVDTIYEEEDYVDHSSSFSTSSSSLSLSPRRRCLNLSSSSSPSMELESRVHKWSLANNSKPDVFVNVGGTRFHLHKDPLSTRSGYLKRHLTGVKELTLSPPFNITAQTFSLVAGFCYGAHVELTPFNVVSLRIAVEVLLMTTEAGGDGGGRESLRNLTESYLRRVVFVNADYIQIVLRSCLLQLPESETAAFLIGRCVEALTEFGDVDCVNEFLEEAVRLPAGDFSVVADAVQERFPRHDLLYRIVDAYLKEHDGEITEEEKVRICNSIDCDKLSPPLLLHAVQNPKMPLRFIVRAMLQEQLNTRHSIMAAAAVASTSHVGGRDREIADARDSSVTLGSLLQRDTAARQNCRLRAAMNSTSSRIESLEKELDAMKKFISKESEKQKSEKIIIESRSRSVMDSARSASFHCVQQSSNVNKTQRGERGSVSNLSTTFQRSRASPPQPKPQKSLGKKLIKGIKNAFSTSNKQGAKKNAYVVEEIYDGLEDFVWIKDEDDENIAEELHSHYMKNK</sequence>
<dbReference type="EMBL" id="KB870809">
    <property type="protein sequence ID" value="EOA23809.1"/>
    <property type="molecule type" value="Genomic_DNA"/>
</dbReference>
<protein>
    <recommendedName>
        <fullName evidence="10">BTB domain-containing protein</fullName>
    </recommendedName>
</protein>
<evidence type="ECO:0008006" key="10">
    <source>
        <dbReference type="Google" id="ProtNLM"/>
    </source>
</evidence>
<evidence type="ECO:0000256" key="4">
    <source>
        <dbReference type="SAM" id="Coils"/>
    </source>
</evidence>
<accession>R0H3F4</accession>
<dbReference type="PROSITE" id="PS50097">
    <property type="entry name" value="BTB"/>
    <property type="match status" value="1"/>
</dbReference>
<dbReference type="UniPathway" id="UPA00143"/>
<feature type="domain" description="BTB" evidence="6">
    <location>
        <begin position="69"/>
        <end position="133"/>
    </location>
</feature>
<feature type="domain" description="NPH3" evidence="7">
    <location>
        <begin position="228"/>
        <end position="311"/>
    </location>
</feature>
<dbReference type="OrthoDB" id="407106at2759"/>
<dbReference type="InterPro" id="IPR011333">
    <property type="entry name" value="SKP1/BTB/POZ_sf"/>
</dbReference>
<evidence type="ECO:0000256" key="2">
    <source>
        <dbReference type="ARBA" id="ARBA00022786"/>
    </source>
</evidence>
<reference evidence="9" key="1">
    <citation type="journal article" date="2013" name="Nat. Genet.">
        <title>The Capsella rubella genome and the genomic consequences of rapid mating system evolution.</title>
        <authorList>
            <person name="Slotte T."/>
            <person name="Hazzouri K.M."/>
            <person name="Agren J.A."/>
            <person name="Koenig D."/>
            <person name="Maumus F."/>
            <person name="Guo Y.L."/>
            <person name="Steige K."/>
            <person name="Platts A.E."/>
            <person name="Escobar J.S."/>
            <person name="Newman L.K."/>
            <person name="Wang W."/>
            <person name="Mandakova T."/>
            <person name="Vello E."/>
            <person name="Smith L.M."/>
            <person name="Henz S.R."/>
            <person name="Steffen J."/>
            <person name="Takuno S."/>
            <person name="Brandvain Y."/>
            <person name="Coop G."/>
            <person name="Andolfatto P."/>
            <person name="Hu T.T."/>
            <person name="Blanchette M."/>
            <person name="Clark R.M."/>
            <person name="Quesneville H."/>
            <person name="Nordborg M."/>
            <person name="Gaut B.S."/>
            <person name="Lysak M.A."/>
            <person name="Jenkins J."/>
            <person name="Grimwood J."/>
            <person name="Chapman J."/>
            <person name="Prochnik S."/>
            <person name="Shu S."/>
            <person name="Rokhsar D."/>
            <person name="Schmutz J."/>
            <person name="Weigel D."/>
            <person name="Wright S.I."/>
        </authorList>
    </citation>
    <scope>NUCLEOTIDE SEQUENCE [LARGE SCALE GENOMIC DNA]</scope>
    <source>
        <strain evidence="9">cv. Monte Gargano</strain>
    </source>
</reference>
<dbReference type="SUPFAM" id="SSF54695">
    <property type="entry name" value="POZ domain"/>
    <property type="match status" value="1"/>
</dbReference>
<comment type="pathway">
    <text evidence="1">Protein modification; protein ubiquitination.</text>
</comment>
<organism evidence="8 9">
    <name type="scientific">Capsella rubella</name>
    <dbReference type="NCBI Taxonomy" id="81985"/>
    <lineage>
        <taxon>Eukaryota</taxon>
        <taxon>Viridiplantae</taxon>
        <taxon>Streptophyta</taxon>
        <taxon>Embryophyta</taxon>
        <taxon>Tracheophyta</taxon>
        <taxon>Spermatophyta</taxon>
        <taxon>Magnoliopsida</taxon>
        <taxon>eudicotyledons</taxon>
        <taxon>Gunneridae</taxon>
        <taxon>Pentapetalae</taxon>
        <taxon>rosids</taxon>
        <taxon>malvids</taxon>
        <taxon>Brassicales</taxon>
        <taxon>Brassicaceae</taxon>
        <taxon>Camelineae</taxon>
        <taxon>Capsella</taxon>
    </lineage>
</organism>
<proteinExistence type="inferred from homology"/>
<keyword evidence="2" id="KW-0833">Ubl conjugation pathway</keyword>
<keyword evidence="9" id="KW-1185">Reference proteome</keyword>
<dbReference type="Pfam" id="PF00651">
    <property type="entry name" value="BTB"/>
    <property type="match status" value="1"/>
</dbReference>
<dbReference type="Gene3D" id="3.30.710.10">
    <property type="entry name" value="Potassium Channel Kv1.1, Chain A"/>
    <property type="match status" value="1"/>
</dbReference>
<dbReference type="AlphaFoldDB" id="R0H3F4"/>
<dbReference type="Pfam" id="PF03000">
    <property type="entry name" value="NPH3"/>
    <property type="match status" value="1"/>
</dbReference>
<dbReference type="STRING" id="81985.R0H3F4"/>
<dbReference type="GO" id="GO:0016567">
    <property type="term" value="P:protein ubiquitination"/>
    <property type="evidence" value="ECO:0007669"/>
    <property type="project" value="UniProtKB-UniPathway"/>
</dbReference>
<evidence type="ECO:0000259" key="6">
    <source>
        <dbReference type="PROSITE" id="PS50097"/>
    </source>
</evidence>
<evidence type="ECO:0000259" key="7">
    <source>
        <dbReference type="PROSITE" id="PS51649"/>
    </source>
</evidence>
<dbReference type="KEGG" id="crb:17885850"/>